<dbReference type="InterPro" id="IPR043519">
    <property type="entry name" value="NT_sf"/>
</dbReference>
<dbReference type="InterPro" id="IPR006116">
    <property type="entry name" value="NT_2-5OAS_ClassI-CCAase"/>
</dbReference>
<evidence type="ECO:0000256" key="1">
    <source>
        <dbReference type="ARBA" id="ARBA00023118"/>
    </source>
</evidence>
<evidence type="ECO:0000313" key="3">
    <source>
        <dbReference type="Proteomes" id="UP000262072"/>
    </source>
</evidence>
<dbReference type="AlphaFoldDB" id="A0A383TH57"/>
<name>A0A383TH57_9LACT</name>
<gene>
    <name evidence="2" type="ORF">TART1_1813</name>
</gene>
<dbReference type="CDD" id="cd05400">
    <property type="entry name" value="NT_2-5OAS_ClassI-CCAase"/>
    <property type="match status" value="1"/>
</dbReference>
<dbReference type="RefSeq" id="WP_119093341.1">
    <property type="nucleotide sequence ID" value="NZ_UNRR01000024.1"/>
</dbReference>
<dbReference type="SUPFAM" id="SSF81301">
    <property type="entry name" value="Nucleotidyltransferase"/>
    <property type="match status" value="1"/>
</dbReference>
<dbReference type="GO" id="GO:0016779">
    <property type="term" value="F:nucleotidyltransferase activity"/>
    <property type="evidence" value="ECO:0007669"/>
    <property type="project" value="InterPro"/>
</dbReference>
<organism evidence="2 3">
    <name type="scientific">Trichococcus shcherbakoviae</name>
    <dbReference type="NCBI Taxonomy" id="2094020"/>
    <lineage>
        <taxon>Bacteria</taxon>
        <taxon>Bacillati</taxon>
        <taxon>Bacillota</taxon>
        <taxon>Bacilli</taxon>
        <taxon>Lactobacillales</taxon>
        <taxon>Carnobacteriaceae</taxon>
        <taxon>Trichococcus</taxon>
    </lineage>
</organism>
<keyword evidence="1" id="KW-0051">Antiviral defense</keyword>
<accession>A0A383TH57</accession>
<dbReference type="OrthoDB" id="7572058at2"/>
<evidence type="ECO:0008006" key="4">
    <source>
        <dbReference type="Google" id="ProtNLM"/>
    </source>
</evidence>
<dbReference type="EMBL" id="UNRR01000024">
    <property type="protein sequence ID" value="SYZ78989.1"/>
    <property type="molecule type" value="Genomic_DNA"/>
</dbReference>
<dbReference type="GO" id="GO:0051607">
    <property type="term" value="P:defense response to virus"/>
    <property type="evidence" value="ECO:0007669"/>
    <property type="project" value="UniProtKB-KW"/>
</dbReference>
<protein>
    <recommendedName>
        <fullName evidence="4">Nucleotidyltransferase</fullName>
    </recommendedName>
</protein>
<reference evidence="3" key="1">
    <citation type="submission" date="2018-05" db="EMBL/GenBank/DDBJ databases">
        <authorList>
            <person name="Strepis N."/>
        </authorList>
    </citation>
    <scope>NUCLEOTIDE SEQUENCE [LARGE SCALE GENOMIC DNA]</scope>
</reference>
<proteinExistence type="predicted"/>
<dbReference type="Proteomes" id="UP000262072">
    <property type="component" value="Unassembled WGS sequence"/>
</dbReference>
<sequence>MNKDIMLSRLYRELADTLNISETMTNEIVNSYKAVGSYLGNMEQELDINIYPQGSLSLGTMVRPIKDDNEGDYDVDLVCLLKNGQHLTPEEMKSIVGQRLSESERYSSMLDEEGKRCWTLQYSDYHLDVLPCVPRALQESTDTKIRLSHKDDDGIYSACFSNPKAYKEWFIGEMGTVFSQTREQYAAKRNVEIEEVKLFQLRTPLQIAIQILKRHRDIMFAKKDNKPISIIITTLATKAYAGESDIFETISNIINKMDSHIEYDGDGNVLICNPTMREENFADKWKEFPEKKDTFHSWLQKARRDIIENPLNFADGMDSLMENMRASFGTKVVNETFEKYAEKTAAEREQGRLGINTKGNIIPRENKAAVVPLKNHTFYGGE</sequence>
<evidence type="ECO:0000313" key="2">
    <source>
        <dbReference type="EMBL" id="SYZ78989.1"/>
    </source>
</evidence>
<dbReference type="Pfam" id="PF18144">
    <property type="entry name" value="SMODS"/>
    <property type="match status" value="1"/>
</dbReference>